<proteinExistence type="predicted"/>
<feature type="region of interest" description="Disordered" evidence="1">
    <location>
        <begin position="34"/>
        <end position="59"/>
    </location>
</feature>
<dbReference type="AlphaFoldDB" id="A0A927G7F4"/>
<evidence type="ECO:0000313" key="3">
    <source>
        <dbReference type="Proteomes" id="UP000610846"/>
    </source>
</evidence>
<dbReference type="RefSeq" id="WP_191827464.1">
    <property type="nucleotide sequence ID" value="NZ_JACYHB010000001.1"/>
</dbReference>
<feature type="compositionally biased region" description="Basic and acidic residues" evidence="1">
    <location>
        <begin position="49"/>
        <end position="59"/>
    </location>
</feature>
<protein>
    <recommendedName>
        <fullName evidence="4">Antitoxin</fullName>
    </recommendedName>
</protein>
<sequence>MSEQAGGDSGLGGLVDKAKDLASDERIDQVAGAIKGVAPDSVDEQVDALADKAKQANDR</sequence>
<reference evidence="2" key="1">
    <citation type="journal article" date="2018" name="Curr. Microbiol.">
        <title>Cellulosimicrobium arenosum sp. nov., Isolated from Marine Sediment Sand.</title>
        <authorList>
            <person name="Oh M."/>
            <person name="Kim J.H."/>
            <person name="Yoon J.H."/>
            <person name="Schumann P."/>
            <person name="Kim W."/>
        </authorList>
    </citation>
    <scope>NUCLEOTIDE SEQUENCE</scope>
    <source>
        <strain evidence="2">KCTC 49039</strain>
    </source>
</reference>
<organism evidence="2 3">
    <name type="scientific">Cellulosimicrobium arenosum</name>
    <dbReference type="NCBI Taxonomy" id="2708133"/>
    <lineage>
        <taxon>Bacteria</taxon>
        <taxon>Bacillati</taxon>
        <taxon>Actinomycetota</taxon>
        <taxon>Actinomycetes</taxon>
        <taxon>Micrococcales</taxon>
        <taxon>Promicromonosporaceae</taxon>
        <taxon>Cellulosimicrobium</taxon>
    </lineage>
</organism>
<evidence type="ECO:0000313" key="2">
    <source>
        <dbReference type="EMBL" id="MBD8077929.1"/>
    </source>
</evidence>
<name>A0A927G7F4_9MICO</name>
<dbReference type="Proteomes" id="UP000610846">
    <property type="component" value="Unassembled WGS sequence"/>
</dbReference>
<gene>
    <name evidence="2" type="ORF">IF651_02485</name>
</gene>
<evidence type="ECO:0008006" key="4">
    <source>
        <dbReference type="Google" id="ProtNLM"/>
    </source>
</evidence>
<keyword evidence="3" id="KW-1185">Reference proteome</keyword>
<comment type="caution">
    <text evidence="2">The sequence shown here is derived from an EMBL/GenBank/DDBJ whole genome shotgun (WGS) entry which is preliminary data.</text>
</comment>
<dbReference type="EMBL" id="JACYHB010000001">
    <property type="protein sequence ID" value="MBD8077929.1"/>
    <property type="molecule type" value="Genomic_DNA"/>
</dbReference>
<reference evidence="2" key="2">
    <citation type="submission" date="2020-09" db="EMBL/GenBank/DDBJ databases">
        <authorList>
            <person name="Yu Y."/>
        </authorList>
    </citation>
    <scope>NUCLEOTIDE SEQUENCE</scope>
    <source>
        <strain evidence="2">KCTC 49039</strain>
    </source>
</reference>
<evidence type="ECO:0000256" key="1">
    <source>
        <dbReference type="SAM" id="MobiDB-lite"/>
    </source>
</evidence>
<accession>A0A927G7F4</accession>